<evidence type="ECO:0000313" key="2">
    <source>
        <dbReference type="Proteomes" id="UP001168363"/>
    </source>
</evidence>
<dbReference type="RefSeq" id="WP_302710385.1">
    <property type="nucleotide sequence ID" value="NZ_JAULSC010000093.1"/>
</dbReference>
<feature type="non-terminal residue" evidence="1">
    <location>
        <position position="1"/>
    </location>
</feature>
<protein>
    <submittedName>
        <fullName evidence="1">Uncharacterized protein</fullName>
    </submittedName>
</protein>
<keyword evidence="2" id="KW-1185">Reference proteome</keyword>
<organism evidence="1 2">
    <name type="scientific">Nocardioides cremeus</name>
    <dbReference type="NCBI Taxonomy" id="3058044"/>
    <lineage>
        <taxon>Bacteria</taxon>
        <taxon>Bacillati</taxon>
        <taxon>Actinomycetota</taxon>
        <taxon>Actinomycetes</taxon>
        <taxon>Propionibacteriales</taxon>
        <taxon>Nocardioidaceae</taxon>
        <taxon>Nocardioides</taxon>
    </lineage>
</organism>
<name>A0ABT8TYF0_9ACTN</name>
<evidence type="ECO:0000313" key="1">
    <source>
        <dbReference type="EMBL" id="MDO3398173.1"/>
    </source>
</evidence>
<accession>A0ABT8TYF0</accession>
<gene>
    <name evidence="1" type="ORF">QWJ41_20845</name>
</gene>
<feature type="non-terminal residue" evidence="1">
    <location>
        <position position="136"/>
    </location>
</feature>
<proteinExistence type="predicted"/>
<sequence>YQKPESSLNTGPDPIDFSIPQRLATKPCTGDELTPWQIINVRRAGGTLQDSTLESTTIDNPEDSILLVADSINRCERFEVYIDGLLVGETSGEGPRDNYLCGAVEKCMKEGADFAYFTLPRGKFFYFFLQVVFFYS</sequence>
<dbReference type="Proteomes" id="UP001168363">
    <property type="component" value="Unassembled WGS sequence"/>
</dbReference>
<dbReference type="EMBL" id="JAULSC010000093">
    <property type="protein sequence ID" value="MDO3398173.1"/>
    <property type="molecule type" value="Genomic_DNA"/>
</dbReference>
<comment type="caution">
    <text evidence="1">The sequence shown here is derived from an EMBL/GenBank/DDBJ whole genome shotgun (WGS) entry which is preliminary data.</text>
</comment>
<reference evidence="1" key="1">
    <citation type="submission" date="2023-06" db="EMBL/GenBank/DDBJ databases">
        <title>Genome sequence of Nocardioides sp. SOB44.</title>
        <authorList>
            <person name="Zhang G."/>
        </authorList>
    </citation>
    <scope>NUCLEOTIDE SEQUENCE</scope>
    <source>
        <strain evidence="1">SOB44</strain>
    </source>
</reference>